<protein>
    <submittedName>
        <fullName evidence="2">M15 family metallopeptidase</fullName>
    </submittedName>
</protein>
<accession>A0ABV2BTA7</accession>
<keyword evidence="3" id="KW-1185">Reference proteome</keyword>
<dbReference type="RefSeq" id="WP_353895746.1">
    <property type="nucleotide sequence ID" value="NZ_JBEVCJ010000007.1"/>
</dbReference>
<organism evidence="2 3">
    <name type="scientific">Aliikangiella maris</name>
    <dbReference type="NCBI Taxonomy" id="3162458"/>
    <lineage>
        <taxon>Bacteria</taxon>
        <taxon>Pseudomonadati</taxon>
        <taxon>Pseudomonadota</taxon>
        <taxon>Gammaproteobacteria</taxon>
        <taxon>Oceanospirillales</taxon>
        <taxon>Pleioneaceae</taxon>
        <taxon>Aliikangiella</taxon>
    </lineage>
</organism>
<evidence type="ECO:0000259" key="1">
    <source>
        <dbReference type="Pfam" id="PF02557"/>
    </source>
</evidence>
<comment type="caution">
    <text evidence="2">The sequence shown here is derived from an EMBL/GenBank/DDBJ whole genome shotgun (WGS) entry which is preliminary data.</text>
</comment>
<dbReference type="InterPro" id="IPR052179">
    <property type="entry name" value="DD-CPase-like"/>
</dbReference>
<evidence type="ECO:0000313" key="3">
    <source>
        <dbReference type="Proteomes" id="UP001548189"/>
    </source>
</evidence>
<gene>
    <name evidence="2" type="ORF">ABVT43_08485</name>
</gene>
<proteinExistence type="predicted"/>
<reference evidence="2 3" key="1">
    <citation type="submission" date="2024-06" db="EMBL/GenBank/DDBJ databases">
        <authorList>
            <person name="Li F."/>
        </authorList>
    </citation>
    <scope>NUCLEOTIDE SEQUENCE [LARGE SCALE GENOMIC DNA]</scope>
    <source>
        <strain evidence="2 3">GXAS 311</strain>
    </source>
</reference>
<feature type="domain" description="D-alanyl-D-alanine carboxypeptidase-like core" evidence="1">
    <location>
        <begin position="30"/>
        <end position="182"/>
    </location>
</feature>
<dbReference type="InterPro" id="IPR009045">
    <property type="entry name" value="Zn_M74/Hedgehog-like"/>
</dbReference>
<dbReference type="Proteomes" id="UP001548189">
    <property type="component" value="Unassembled WGS sequence"/>
</dbReference>
<dbReference type="InterPro" id="IPR003709">
    <property type="entry name" value="VanY-like_core_dom"/>
</dbReference>
<dbReference type="Gene3D" id="3.30.1380.10">
    <property type="match status" value="1"/>
</dbReference>
<sequence length="233" mass="27261">MHPSISWQNSIGIVENHLSEFIDITGVKYQINRQVHEDLQALLSAAKQAGIEIAVVSAYRSFSRQLQIWNNKWIGKSQLLDRNAQPLEFSQLDDEQKFKAICHWSAIPGLSRHHWGTDFDIFNAQAINKGYQVRLIPEEFGSLGPCTHLANWLDNNLENFQFFRPYRIYQQGVAAEPWHISHIQCSHQFRQYFNKKQYLNFIDTIKLEGKAIIQQQLDHYLCQYFDNICLPQP</sequence>
<dbReference type="Pfam" id="PF02557">
    <property type="entry name" value="VanY"/>
    <property type="match status" value="1"/>
</dbReference>
<dbReference type="PANTHER" id="PTHR34385">
    <property type="entry name" value="D-ALANYL-D-ALANINE CARBOXYPEPTIDASE"/>
    <property type="match status" value="1"/>
</dbReference>
<dbReference type="PANTHER" id="PTHR34385:SF1">
    <property type="entry name" value="PEPTIDOGLYCAN L-ALANYL-D-GLUTAMATE ENDOPEPTIDASE CWLK"/>
    <property type="match status" value="1"/>
</dbReference>
<dbReference type="SUPFAM" id="SSF55166">
    <property type="entry name" value="Hedgehog/DD-peptidase"/>
    <property type="match status" value="1"/>
</dbReference>
<dbReference type="CDD" id="cd14847">
    <property type="entry name" value="DD-carboxypeptidase_like"/>
    <property type="match status" value="1"/>
</dbReference>
<dbReference type="EMBL" id="JBEVCJ010000007">
    <property type="protein sequence ID" value="MET1255160.1"/>
    <property type="molecule type" value="Genomic_DNA"/>
</dbReference>
<name>A0ABV2BTA7_9GAMM</name>
<evidence type="ECO:0000313" key="2">
    <source>
        <dbReference type="EMBL" id="MET1255160.1"/>
    </source>
</evidence>